<feature type="region of interest" description="Disordered" evidence="1">
    <location>
        <begin position="19"/>
        <end position="39"/>
    </location>
</feature>
<evidence type="ECO:0000313" key="3">
    <source>
        <dbReference type="Proteomes" id="UP000276834"/>
    </source>
</evidence>
<evidence type="ECO:0000313" key="2">
    <source>
        <dbReference type="EMBL" id="RLW07673.1"/>
    </source>
</evidence>
<evidence type="ECO:0000256" key="1">
    <source>
        <dbReference type="SAM" id="MobiDB-lite"/>
    </source>
</evidence>
<comment type="caution">
    <text evidence="2">The sequence shown here is derived from an EMBL/GenBank/DDBJ whole genome shotgun (WGS) entry which is preliminary data.</text>
</comment>
<dbReference type="EMBL" id="QUSF01000007">
    <property type="protein sequence ID" value="RLW07673.1"/>
    <property type="molecule type" value="Genomic_DNA"/>
</dbReference>
<dbReference type="AlphaFoldDB" id="A0A3L8STR5"/>
<feature type="region of interest" description="Disordered" evidence="1">
    <location>
        <begin position="374"/>
        <end position="397"/>
    </location>
</feature>
<accession>A0A3L8STR5</accession>
<reference evidence="2 3" key="1">
    <citation type="journal article" date="2018" name="Proc. R. Soc. B">
        <title>A non-coding region near Follistatin controls head colour polymorphism in the Gouldian finch.</title>
        <authorList>
            <person name="Toomey M.B."/>
            <person name="Marques C.I."/>
            <person name="Andrade P."/>
            <person name="Araujo P.M."/>
            <person name="Sabatino S."/>
            <person name="Gazda M.A."/>
            <person name="Afonso S."/>
            <person name="Lopes R.J."/>
            <person name="Corbo J.C."/>
            <person name="Carneiro M."/>
        </authorList>
    </citation>
    <scope>NUCLEOTIDE SEQUENCE [LARGE SCALE GENOMIC DNA]</scope>
    <source>
        <strain evidence="2">Red01</strain>
        <tissue evidence="2">Muscle</tissue>
    </source>
</reference>
<protein>
    <submittedName>
        <fullName evidence="2">Uncharacterized protein</fullName>
    </submittedName>
</protein>
<proteinExistence type="predicted"/>
<gene>
    <name evidence="2" type="ORF">DV515_00003629</name>
</gene>
<organism evidence="2 3">
    <name type="scientific">Chloebia gouldiae</name>
    <name type="common">Gouldian finch</name>
    <name type="synonym">Erythrura gouldiae</name>
    <dbReference type="NCBI Taxonomy" id="44316"/>
    <lineage>
        <taxon>Eukaryota</taxon>
        <taxon>Metazoa</taxon>
        <taxon>Chordata</taxon>
        <taxon>Craniata</taxon>
        <taxon>Vertebrata</taxon>
        <taxon>Euteleostomi</taxon>
        <taxon>Archelosauria</taxon>
        <taxon>Archosauria</taxon>
        <taxon>Dinosauria</taxon>
        <taxon>Saurischia</taxon>
        <taxon>Theropoda</taxon>
        <taxon>Coelurosauria</taxon>
        <taxon>Aves</taxon>
        <taxon>Neognathae</taxon>
        <taxon>Neoaves</taxon>
        <taxon>Telluraves</taxon>
        <taxon>Australaves</taxon>
        <taxon>Passeriformes</taxon>
        <taxon>Passeroidea</taxon>
        <taxon>Passeridae</taxon>
        <taxon>Chloebia</taxon>
    </lineage>
</organism>
<dbReference type="Proteomes" id="UP000276834">
    <property type="component" value="Unassembled WGS sequence"/>
</dbReference>
<name>A0A3L8STR5_CHLGU</name>
<sequence length="397" mass="43539">MDARAVAAGEVAHHSCHSFSAHANQASPEGRAGRDSYHSRQDSAPRFIVVFAAQWNALRNSSKLLMAPITLQREKIPDIYIPSSESLVKSGENFGQLYLPWLTMIVFTPGAHPPTLPLPDPLSPLNLTCAEPAVTVTVTSQPAVRLQLAPKAGVEHNFHLVLFPGAILRLDPPSSQQIPLAVTESIQSFSFSNMSIKAQRIPSVNSSICKIFSKSIPSKMYHGRIPRWEILSSAATYKRMKTELLYWPRRVAKAWTKLNFLSDHSPPAPMLDSSTGQRKGLAGDMQSTEEVVALPSKSSILLQTVEAAHSPALPAMERAPPAMPPLQEGKRVQSEGELAVFPIVNNQVTRIILLEYIKSDLTPHLGTAPTMFKADQNTEWDPPKGQSFRTNLLPEGL</sequence>
<keyword evidence="3" id="KW-1185">Reference proteome</keyword>